<dbReference type="HOGENOM" id="CLU_297509_0_0_3"/>
<dbReference type="SUPFAM" id="SSF51120">
    <property type="entry name" value="beta-Roll"/>
    <property type="match status" value="4"/>
</dbReference>
<feature type="domain" description="Calx-beta" evidence="4">
    <location>
        <begin position="452"/>
        <end position="554"/>
    </location>
</feature>
<evidence type="ECO:0000256" key="1">
    <source>
        <dbReference type="ARBA" id="ARBA00022729"/>
    </source>
</evidence>
<dbReference type="GO" id="GO:0007229">
    <property type="term" value="P:integrin-mediated signaling pathway"/>
    <property type="evidence" value="ECO:0007669"/>
    <property type="project" value="UniProtKB-KW"/>
</dbReference>
<dbReference type="Proteomes" id="UP000008206">
    <property type="component" value="Chromosome"/>
</dbReference>
<dbReference type="eggNOG" id="COG2931">
    <property type="taxonomic scope" value="Bacteria"/>
</dbReference>
<dbReference type="OrthoDB" id="418880at2"/>
<dbReference type="STRING" id="497965.Cyan7822_0595"/>
<sequence>MAITSNPIPELIKKSSLSVGLQEVAHIPNSGTGSNSAARLNFLSSANDGSGRLFVNDMRGKLYVIDNGNVSVYLDLKTQVVSNFLSTSGQQGFTSFAFDPDFKTNGIFYTVNSEQKSTSVPDYPITKPIYDSKGNLIASSHHDVIRQWQVSNPTANTFFGTMRELLRIEEPYADHNVGQIAFNPNAKPGDPDYGMLYIATADGGSNGFPVTDTDPLDNGQDLSVPLAKILRIDPKGNNSANGKYGIPSDNPFVKDNNPNTLGEIWAYGLRNPHRISWDTGGDGKMLIADIGQHFIEEVNLGIKGANYGWGNREGTFVINDNNEYALYPLPDNDADYHYTYPVAQYDHDISGLVAIAGGYVYRGSAIPELVGQYITADFANDGRFFNVSASQLVNGQQATLSELRLFNGTQETSFLKLLNSTRSDVRFGVDEAGEIYVTNKIDGIIRKLVRSPEVTNLNPEGSIQTAFYISDSSVTEGSTNNLSASFTVSLTGAANSTVTVDYATADGPAKAGLDYTATSGTLTFLPGETSKTINVNILNDNTNENTEYFTVNLSNPLNGLLIQPVGTATISDTLFSSVSVTLPSGVENLTLTGSNNINGTGNTGNNILTGNSGNNILNGKEGADILIGDAGNDTYVVDNAGDQVIETLDQGTDTVQASIDYTLPENVEILTLTESNNLTGTGNLLNNTLWGNTGNNSLYGAQGNDYINGKAGADTLTGGEGNDSYVVDNAGDQVIETLNQGTDTVQTSMNYTLPENVEYLILTGTDSVTGTGNVLNNTLWGNTGNNSLYGAQGNDNLNGKAGADTLTGGEGNDSYVVDNAGDQVIETVAQGTDKVQASIDYILPENVEHLTLTGTDNLSGSGNLVNNYLTGNAGNNTLSGGDGNDTLSGNDGDDTLIGGNGNDLVTGGNGNDVFLFESRIEGIDTIQDFSITNDTIQIRRSGFDGELLLGILNQAQFVLGSSAGDSDDRFIYQQSTGKLFFDQDGTGSIAQIQIATLSNKVSLNFNNLTIVA</sequence>
<gene>
    <name evidence="5" type="ordered locus">Cyan7822_0595</name>
</gene>
<dbReference type="InterPro" id="IPR038081">
    <property type="entry name" value="CalX-like_sf"/>
</dbReference>
<dbReference type="KEGG" id="cyj:Cyan7822_0595"/>
<dbReference type="InterPro" id="IPR011041">
    <property type="entry name" value="Quinoprot_gluc/sorb_DH_b-prop"/>
</dbReference>
<dbReference type="InterPro" id="IPR018511">
    <property type="entry name" value="Hemolysin-typ_Ca-bd_CS"/>
</dbReference>
<accession>E0U9D9</accession>
<dbReference type="EMBL" id="CP002198">
    <property type="protein sequence ID" value="ADN12631.1"/>
    <property type="molecule type" value="Genomic_DNA"/>
</dbReference>
<evidence type="ECO:0000256" key="3">
    <source>
        <dbReference type="ARBA" id="ARBA00022837"/>
    </source>
</evidence>
<dbReference type="InterPro" id="IPR001343">
    <property type="entry name" value="Hemolysn_Ca-bd"/>
</dbReference>
<dbReference type="SMART" id="SM00237">
    <property type="entry name" value="Calx_beta"/>
    <property type="match status" value="1"/>
</dbReference>
<dbReference type="GO" id="GO:0005509">
    <property type="term" value="F:calcium ion binding"/>
    <property type="evidence" value="ECO:0007669"/>
    <property type="project" value="InterPro"/>
</dbReference>
<dbReference type="eggNOG" id="COG2133">
    <property type="taxonomic scope" value="Bacteria"/>
</dbReference>
<dbReference type="InterPro" id="IPR012938">
    <property type="entry name" value="Glc/Sorbosone_DH"/>
</dbReference>
<dbReference type="GO" id="GO:0016020">
    <property type="term" value="C:membrane"/>
    <property type="evidence" value="ECO:0007669"/>
    <property type="project" value="InterPro"/>
</dbReference>
<keyword evidence="6" id="KW-1185">Reference proteome</keyword>
<dbReference type="PRINTS" id="PR00313">
    <property type="entry name" value="CABNDNGRPT"/>
</dbReference>
<keyword evidence="1" id="KW-0732">Signal</keyword>
<dbReference type="PROSITE" id="PS00330">
    <property type="entry name" value="HEMOLYSIN_CALCIUM"/>
    <property type="match status" value="3"/>
</dbReference>
<dbReference type="Gene3D" id="2.60.40.2030">
    <property type="match status" value="1"/>
</dbReference>
<organism evidence="5 6">
    <name type="scientific">Gloeothece verrucosa (strain PCC 7822)</name>
    <name type="common">Cyanothece sp. (strain PCC 7822)</name>
    <dbReference type="NCBI Taxonomy" id="497965"/>
    <lineage>
        <taxon>Bacteria</taxon>
        <taxon>Bacillati</taxon>
        <taxon>Cyanobacteriota</taxon>
        <taxon>Cyanophyceae</taxon>
        <taxon>Oscillatoriophycideae</taxon>
        <taxon>Chroococcales</taxon>
        <taxon>Aphanothecaceae</taxon>
        <taxon>Gloeothece</taxon>
        <taxon>Gloeothece verrucosa</taxon>
    </lineage>
</organism>
<proteinExistence type="predicted"/>
<dbReference type="Pfam" id="PF07995">
    <property type="entry name" value="GSDH"/>
    <property type="match status" value="1"/>
</dbReference>
<reference evidence="6" key="1">
    <citation type="journal article" date="2011" name="MBio">
        <title>Novel metabolic attributes of the genus Cyanothece, comprising a group of unicellular nitrogen-fixing Cyanobacteria.</title>
        <authorList>
            <person name="Bandyopadhyay A."/>
            <person name="Elvitigala T."/>
            <person name="Welsh E."/>
            <person name="Stockel J."/>
            <person name="Liberton M."/>
            <person name="Min H."/>
            <person name="Sherman L.A."/>
            <person name="Pakrasi H.B."/>
        </authorList>
    </citation>
    <scope>NUCLEOTIDE SEQUENCE [LARGE SCALE GENOMIC DNA]</scope>
    <source>
        <strain evidence="6">PCC 7822</strain>
    </source>
</reference>
<dbReference type="AlphaFoldDB" id="E0U9D9"/>
<dbReference type="RefSeq" id="WP_013320741.1">
    <property type="nucleotide sequence ID" value="NC_014501.1"/>
</dbReference>
<dbReference type="Pfam" id="PF00353">
    <property type="entry name" value="HemolysinCabind"/>
    <property type="match status" value="4"/>
</dbReference>
<dbReference type="Pfam" id="PF03160">
    <property type="entry name" value="Calx-beta"/>
    <property type="match status" value="1"/>
</dbReference>
<evidence type="ECO:0000256" key="2">
    <source>
        <dbReference type="ARBA" id="ARBA00022737"/>
    </source>
</evidence>
<dbReference type="PANTHER" id="PTHR19328">
    <property type="entry name" value="HEDGEHOG-INTERACTING PROTEIN"/>
    <property type="match status" value="1"/>
</dbReference>
<dbReference type="Gene3D" id="2.120.10.30">
    <property type="entry name" value="TolB, C-terminal domain"/>
    <property type="match status" value="1"/>
</dbReference>
<name>E0U9D9_GLOV7</name>
<evidence type="ECO:0000259" key="4">
    <source>
        <dbReference type="SMART" id="SM00237"/>
    </source>
</evidence>
<keyword evidence="5" id="KW-0401">Integrin</keyword>
<dbReference type="InterPro" id="IPR003644">
    <property type="entry name" value="Calx_beta"/>
</dbReference>
<dbReference type="InterPro" id="IPR011049">
    <property type="entry name" value="Serralysin-like_metalloprot_C"/>
</dbReference>
<dbReference type="SUPFAM" id="SSF50952">
    <property type="entry name" value="Soluble quinoprotein glucose dehydrogenase"/>
    <property type="match status" value="1"/>
</dbReference>
<dbReference type="Gene3D" id="2.150.10.10">
    <property type="entry name" value="Serralysin-like metalloprotease, C-terminal"/>
    <property type="match status" value="4"/>
</dbReference>
<evidence type="ECO:0000313" key="6">
    <source>
        <dbReference type="Proteomes" id="UP000008206"/>
    </source>
</evidence>
<keyword evidence="3" id="KW-0106">Calcium</keyword>
<keyword evidence="2" id="KW-0677">Repeat</keyword>
<dbReference type="InterPro" id="IPR011042">
    <property type="entry name" value="6-blade_b-propeller_TolB-like"/>
</dbReference>
<dbReference type="PANTHER" id="PTHR19328:SF75">
    <property type="entry name" value="ALDOSE SUGAR DEHYDROGENASE YLII"/>
    <property type="match status" value="1"/>
</dbReference>
<dbReference type="SUPFAM" id="SSF141072">
    <property type="entry name" value="CalX-like"/>
    <property type="match status" value="1"/>
</dbReference>
<protein>
    <submittedName>
        <fullName evidence="5">Na-Ca exchanger/integrin-beta4</fullName>
    </submittedName>
</protein>
<evidence type="ECO:0000313" key="5">
    <source>
        <dbReference type="EMBL" id="ADN12631.1"/>
    </source>
</evidence>